<dbReference type="PROSITE" id="PS50987">
    <property type="entry name" value="HTH_ARSR_2"/>
    <property type="match status" value="1"/>
</dbReference>
<dbReference type="SMART" id="SM00418">
    <property type="entry name" value="HTH_ARSR"/>
    <property type="match status" value="1"/>
</dbReference>
<dbReference type="InterPro" id="IPR036390">
    <property type="entry name" value="WH_DNA-bd_sf"/>
</dbReference>
<sequence length="88" mass="9944">MINPRAYLRSVKNVKKGLEVRTLIIDALSKKELSVDELSKMSGMSKPKARYHLRNMLADGVVRKHRVGRRVVWRLTGVGQASLEETLG</sequence>
<evidence type="ECO:0000259" key="1">
    <source>
        <dbReference type="PROSITE" id="PS50987"/>
    </source>
</evidence>
<dbReference type="InterPro" id="IPR036388">
    <property type="entry name" value="WH-like_DNA-bd_sf"/>
</dbReference>
<dbReference type="InterPro" id="IPR001845">
    <property type="entry name" value="HTH_ArsR_DNA-bd_dom"/>
</dbReference>
<comment type="caution">
    <text evidence="2">The sequence shown here is derived from an EMBL/GenBank/DDBJ whole genome shotgun (WGS) entry which is preliminary data.</text>
</comment>
<organism evidence="2">
    <name type="scientific">Caldiarchaeum subterraneum</name>
    <dbReference type="NCBI Taxonomy" id="311458"/>
    <lineage>
        <taxon>Archaea</taxon>
        <taxon>Nitrososphaerota</taxon>
        <taxon>Candidatus Caldarchaeales</taxon>
        <taxon>Candidatus Caldarchaeaceae</taxon>
        <taxon>Candidatus Caldarchaeum</taxon>
    </lineage>
</organism>
<reference evidence="2" key="1">
    <citation type="journal article" date="2020" name="mSystems">
        <title>Genome- and Community-Level Interaction Insights into Carbon Utilization and Element Cycling Functions of Hydrothermarchaeota in Hydrothermal Sediment.</title>
        <authorList>
            <person name="Zhou Z."/>
            <person name="Liu Y."/>
            <person name="Xu W."/>
            <person name="Pan J."/>
            <person name="Luo Z.H."/>
            <person name="Li M."/>
        </authorList>
    </citation>
    <scope>NUCLEOTIDE SEQUENCE [LARGE SCALE GENOMIC DNA]</scope>
    <source>
        <strain evidence="2">SpSt-1056</strain>
    </source>
</reference>
<evidence type="ECO:0000313" key="2">
    <source>
        <dbReference type="EMBL" id="HHK68005.1"/>
    </source>
</evidence>
<dbReference type="GO" id="GO:0003700">
    <property type="term" value="F:DNA-binding transcription factor activity"/>
    <property type="evidence" value="ECO:0007669"/>
    <property type="project" value="InterPro"/>
</dbReference>
<gene>
    <name evidence="2" type="ORF">ENM11_02470</name>
</gene>
<dbReference type="SUPFAM" id="SSF46785">
    <property type="entry name" value="Winged helix' DNA-binding domain"/>
    <property type="match status" value="1"/>
</dbReference>
<dbReference type="CDD" id="cd00090">
    <property type="entry name" value="HTH_ARSR"/>
    <property type="match status" value="1"/>
</dbReference>
<dbReference type="AlphaFoldDB" id="A0A7C5L6V4"/>
<feature type="domain" description="HTH arsR-type" evidence="1">
    <location>
        <begin position="1"/>
        <end position="88"/>
    </location>
</feature>
<accession>A0A7C5L6V4</accession>
<name>A0A7C5L6V4_CALS0</name>
<protein>
    <submittedName>
        <fullName evidence="2">ArsR family transcriptional regulator</fullName>
    </submittedName>
</protein>
<proteinExistence type="predicted"/>
<dbReference type="Gene3D" id="1.10.10.10">
    <property type="entry name" value="Winged helix-like DNA-binding domain superfamily/Winged helix DNA-binding domain"/>
    <property type="match status" value="1"/>
</dbReference>
<dbReference type="InterPro" id="IPR011991">
    <property type="entry name" value="ArsR-like_HTH"/>
</dbReference>
<dbReference type="EMBL" id="DRWN01000022">
    <property type="protein sequence ID" value="HHK68005.1"/>
    <property type="molecule type" value="Genomic_DNA"/>
</dbReference>
<dbReference type="Pfam" id="PF01022">
    <property type="entry name" value="HTH_5"/>
    <property type="match status" value="1"/>
</dbReference>